<dbReference type="AlphaFoldDB" id="A0A4R8MRM8"/>
<dbReference type="Gene3D" id="1.20.1050.10">
    <property type="match status" value="1"/>
</dbReference>
<dbReference type="InterPro" id="IPR004045">
    <property type="entry name" value="Glutathione_S-Trfase_N"/>
</dbReference>
<dbReference type="InterPro" id="IPR010987">
    <property type="entry name" value="Glutathione-S-Trfase_C-like"/>
</dbReference>
<dbReference type="SFLD" id="SFLDG01151">
    <property type="entry name" value="Main.2:_Nu-like"/>
    <property type="match status" value="1"/>
</dbReference>
<dbReference type="EMBL" id="SORO01000003">
    <property type="protein sequence ID" value="TDY67729.1"/>
    <property type="molecule type" value="Genomic_DNA"/>
</dbReference>
<protein>
    <submittedName>
        <fullName evidence="4">Glutathione S-transferase</fullName>
    </submittedName>
</protein>
<dbReference type="GeneID" id="79828546"/>
<proteinExistence type="inferred from homology"/>
<dbReference type="Pfam" id="PF02798">
    <property type="entry name" value="GST_N"/>
    <property type="match status" value="1"/>
</dbReference>
<dbReference type="InterPro" id="IPR036282">
    <property type="entry name" value="Glutathione-S-Trfase_C_sf"/>
</dbReference>
<name>A0A4R8MRM8_LEPME</name>
<organism evidence="4 5">
    <name type="scientific">Leptospira meyeri</name>
    <dbReference type="NCBI Taxonomy" id="29508"/>
    <lineage>
        <taxon>Bacteria</taxon>
        <taxon>Pseudomonadati</taxon>
        <taxon>Spirochaetota</taxon>
        <taxon>Spirochaetia</taxon>
        <taxon>Leptospirales</taxon>
        <taxon>Leptospiraceae</taxon>
        <taxon>Leptospira</taxon>
    </lineage>
</organism>
<evidence type="ECO:0000259" key="2">
    <source>
        <dbReference type="PROSITE" id="PS50404"/>
    </source>
</evidence>
<reference evidence="4 5" key="1">
    <citation type="submission" date="2019-03" db="EMBL/GenBank/DDBJ databases">
        <title>Genomic Encyclopedia of Archaeal and Bacterial Type Strains, Phase II (KMG-II): from individual species to whole genera.</title>
        <authorList>
            <person name="Goeker M."/>
        </authorList>
    </citation>
    <scope>NUCLEOTIDE SEQUENCE [LARGE SCALE GENOMIC DNA]</scope>
    <source>
        <strain evidence="4 5">DSM 21537</strain>
    </source>
</reference>
<evidence type="ECO:0000259" key="3">
    <source>
        <dbReference type="PROSITE" id="PS50405"/>
    </source>
</evidence>
<dbReference type="PROSITE" id="PS50405">
    <property type="entry name" value="GST_CTER"/>
    <property type="match status" value="1"/>
</dbReference>
<dbReference type="PROSITE" id="PS50404">
    <property type="entry name" value="GST_NTER"/>
    <property type="match status" value="1"/>
</dbReference>
<sequence>MDMIELFEFSLSGNSYKIRLMLSFLNLKYESRMFNPADKEHKSENFLELNPFGQVPVLKDGNMVIRDSQAILVYLARAYGDEHWFPNDPAKSAEIVSWLSTAANEVSRGPGALRIHYLLGREINLGEAKQVTENLLNLLEKRLISKNWLATESLSIADIAIYPYIALCHQGNVDLLEYKNIRKWMHRIESLPNYLSMPGIVLQAT</sequence>
<dbReference type="Proteomes" id="UP000294684">
    <property type="component" value="Unassembled WGS sequence"/>
</dbReference>
<keyword evidence="5" id="KW-1185">Reference proteome</keyword>
<gene>
    <name evidence="4" type="ORF">CLV96_3279</name>
</gene>
<dbReference type="PANTHER" id="PTHR44051:SF2">
    <property type="entry name" value="HYPOTHETICAL GLUTATHIONE S-TRANSFERASE LIKE PROTEIN"/>
    <property type="match status" value="1"/>
</dbReference>
<dbReference type="GO" id="GO:0016740">
    <property type="term" value="F:transferase activity"/>
    <property type="evidence" value="ECO:0007669"/>
    <property type="project" value="UniProtKB-KW"/>
</dbReference>
<dbReference type="SUPFAM" id="SSF47616">
    <property type="entry name" value="GST C-terminal domain-like"/>
    <property type="match status" value="1"/>
</dbReference>
<keyword evidence="4" id="KW-0808">Transferase</keyword>
<evidence type="ECO:0000313" key="5">
    <source>
        <dbReference type="Proteomes" id="UP000294684"/>
    </source>
</evidence>
<evidence type="ECO:0000313" key="4">
    <source>
        <dbReference type="EMBL" id="TDY67729.1"/>
    </source>
</evidence>
<feature type="domain" description="GST C-terminal" evidence="3">
    <location>
        <begin position="88"/>
        <end position="205"/>
    </location>
</feature>
<dbReference type="RefSeq" id="WP_004787531.1">
    <property type="nucleotide sequence ID" value="NZ_SORO01000003.1"/>
</dbReference>
<dbReference type="Gene3D" id="3.40.30.10">
    <property type="entry name" value="Glutaredoxin"/>
    <property type="match status" value="1"/>
</dbReference>
<dbReference type="InterPro" id="IPR036249">
    <property type="entry name" value="Thioredoxin-like_sf"/>
</dbReference>
<comment type="caution">
    <text evidence="4">The sequence shown here is derived from an EMBL/GenBank/DDBJ whole genome shotgun (WGS) entry which is preliminary data.</text>
</comment>
<dbReference type="SUPFAM" id="SSF52833">
    <property type="entry name" value="Thioredoxin-like"/>
    <property type="match status" value="1"/>
</dbReference>
<dbReference type="Pfam" id="PF00043">
    <property type="entry name" value="GST_C"/>
    <property type="match status" value="1"/>
</dbReference>
<comment type="similarity">
    <text evidence="1">Belongs to the GST superfamily.</text>
</comment>
<dbReference type="PANTHER" id="PTHR44051">
    <property type="entry name" value="GLUTATHIONE S-TRANSFERASE-RELATED"/>
    <property type="match status" value="1"/>
</dbReference>
<dbReference type="SFLD" id="SFLDS00019">
    <property type="entry name" value="Glutathione_Transferase_(cytos"/>
    <property type="match status" value="1"/>
</dbReference>
<dbReference type="SFLD" id="SFLDG00358">
    <property type="entry name" value="Main_(cytGST)"/>
    <property type="match status" value="1"/>
</dbReference>
<dbReference type="InterPro" id="IPR004046">
    <property type="entry name" value="GST_C"/>
</dbReference>
<dbReference type="InterPro" id="IPR040079">
    <property type="entry name" value="Glutathione_S-Trfase"/>
</dbReference>
<dbReference type="STRING" id="1193051.LEP1GSC017_0489"/>
<accession>A0A4R8MRM8</accession>
<feature type="domain" description="GST N-terminal" evidence="2">
    <location>
        <begin position="2"/>
        <end position="83"/>
    </location>
</feature>
<evidence type="ECO:0000256" key="1">
    <source>
        <dbReference type="RuleBase" id="RU003494"/>
    </source>
</evidence>